<dbReference type="SMART" id="SM01321">
    <property type="entry name" value="Y1_Tnp"/>
    <property type="match status" value="1"/>
</dbReference>
<accession>A0A1G8XLM9</accession>
<dbReference type="EMBL" id="FNFP01000001">
    <property type="protein sequence ID" value="SDJ91347.1"/>
    <property type="molecule type" value="Genomic_DNA"/>
</dbReference>
<dbReference type="PANTHER" id="PTHR34322">
    <property type="entry name" value="TRANSPOSASE, Y1_TNP DOMAIN-CONTAINING"/>
    <property type="match status" value="1"/>
</dbReference>
<dbReference type="PANTHER" id="PTHR34322:SF2">
    <property type="entry name" value="TRANSPOSASE IS200-LIKE DOMAIN-CONTAINING PROTEIN"/>
    <property type="match status" value="1"/>
</dbReference>
<dbReference type="InterPro" id="IPR036515">
    <property type="entry name" value="Transposase_17_sf"/>
</dbReference>
<dbReference type="RefSeq" id="WP_090549195.1">
    <property type="nucleotide sequence ID" value="NZ_FNFP01000001.1"/>
</dbReference>
<dbReference type="Gene3D" id="3.30.70.1290">
    <property type="entry name" value="Transposase IS200-like"/>
    <property type="match status" value="1"/>
</dbReference>
<dbReference type="Pfam" id="PF01797">
    <property type="entry name" value="Y1_Tnp"/>
    <property type="match status" value="1"/>
</dbReference>
<proteinExistence type="predicted"/>
<dbReference type="GO" id="GO:0004803">
    <property type="term" value="F:transposase activity"/>
    <property type="evidence" value="ECO:0007669"/>
    <property type="project" value="InterPro"/>
</dbReference>
<gene>
    <name evidence="2" type="ORF">SAMN05660472_00259</name>
</gene>
<dbReference type="SUPFAM" id="SSF143422">
    <property type="entry name" value="Transposase IS200-like"/>
    <property type="match status" value="1"/>
</dbReference>
<dbReference type="Proteomes" id="UP000198718">
    <property type="component" value="Unassembled WGS sequence"/>
</dbReference>
<dbReference type="OrthoDB" id="9788881at2"/>
<keyword evidence="3" id="KW-1185">Reference proteome</keyword>
<dbReference type="GO" id="GO:0006313">
    <property type="term" value="P:DNA transposition"/>
    <property type="evidence" value="ECO:0007669"/>
    <property type="project" value="InterPro"/>
</dbReference>
<name>A0A1G8XLM9_9FIRM</name>
<organism evidence="2 3">
    <name type="scientific">Natronincola ferrireducens</name>
    <dbReference type="NCBI Taxonomy" id="393762"/>
    <lineage>
        <taxon>Bacteria</taxon>
        <taxon>Bacillati</taxon>
        <taxon>Bacillota</taxon>
        <taxon>Clostridia</taxon>
        <taxon>Peptostreptococcales</taxon>
        <taxon>Natronincolaceae</taxon>
        <taxon>Natronincola</taxon>
    </lineage>
</organism>
<reference evidence="2 3" key="1">
    <citation type="submission" date="2016-10" db="EMBL/GenBank/DDBJ databases">
        <authorList>
            <person name="de Groot N.N."/>
        </authorList>
    </citation>
    <scope>NUCLEOTIDE SEQUENCE [LARGE SCALE GENOMIC DNA]</scope>
    <source>
        <strain evidence="2 3">DSM 18346</strain>
    </source>
</reference>
<evidence type="ECO:0000259" key="1">
    <source>
        <dbReference type="SMART" id="SM01321"/>
    </source>
</evidence>
<feature type="domain" description="Transposase IS200-like" evidence="1">
    <location>
        <begin position="9"/>
        <end position="123"/>
    </location>
</feature>
<dbReference type="STRING" id="393762.SAMN05660472_00259"/>
<sequence length="252" mass="29690">MPRRGREKSQSGIYHIILRGMNRQTIFEEEEDAIKFLQTLKESKDKSGYKLYAYCLMSNHIHLLLKEEEEELGIIMRRIGASYVYWYNGKYGRCGHLFQDRYKSETVEDDRYLLTVLRYIHQNPLKAGLVKDLKDYKWSSYSEYIKRSEIIDTDFILKLFAKDNNKAIQSFKAFHEISSNETCMDIEENKKITDEEAIKIIKIGCKVSHCIDIQEMEKEEKNRCLKLLKENGLSTRQIARLTGVSRHIVVKA</sequence>
<evidence type="ECO:0000313" key="2">
    <source>
        <dbReference type="EMBL" id="SDJ91347.1"/>
    </source>
</evidence>
<evidence type="ECO:0000313" key="3">
    <source>
        <dbReference type="Proteomes" id="UP000198718"/>
    </source>
</evidence>
<dbReference type="NCBIfam" id="NF047646">
    <property type="entry name" value="REP_Tyr_transpos"/>
    <property type="match status" value="1"/>
</dbReference>
<dbReference type="InterPro" id="IPR002686">
    <property type="entry name" value="Transposase_17"/>
</dbReference>
<dbReference type="GO" id="GO:0003677">
    <property type="term" value="F:DNA binding"/>
    <property type="evidence" value="ECO:0007669"/>
    <property type="project" value="InterPro"/>
</dbReference>
<dbReference type="AlphaFoldDB" id="A0A1G8XLM9"/>
<protein>
    <submittedName>
        <fullName evidence="2">REP element-mobilizing transposase RayT</fullName>
    </submittedName>
</protein>